<evidence type="ECO:0000256" key="1">
    <source>
        <dbReference type="ARBA" id="ARBA00004141"/>
    </source>
</evidence>
<comment type="function">
    <text evidence="15">Component of the cytochrome c oxidase, the last enzyme in the mitochondrial electron transport chain which drives oxidative phosphorylation. The respiratory chain contains 3 multisubunit complexes succinate dehydrogenase (complex II, CII), ubiquinol-cytochrome c oxidoreductase (cytochrome b-c1 complex, complex III, CIII) and cytochrome c oxidase (complex IV, CIV), that cooperate to transfer electrons derived from NADH and succinate to molecular oxygen, creating an electrochemical gradient over the inner membrane that drives transmembrane transport and the ATP synthase. Cytochrome c oxidase is the component of the respiratory chain that catalyzes the reduction of oxygen to water. Electrons originating from reduced cytochrome c in the intermembrane space (IMS) are transferred via the dinuclear copper A center (CU(A)) of subunit 2 and heme A of subunit 1 to the active site in subunit 1, a binuclear center (BNC) formed by heme A3 and copper B (CU(B)). The BNC reduces molecular oxygen to 2 water molecules using 4 electrons from cytochrome c in the IMS and 4 protons from the mitochondrial matrix.</text>
</comment>
<keyword evidence="9" id="KW-1278">Translocase</keyword>
<evidence type="ECO:0000256" key="10">
    <source>
        <dbReference type="ARBA" id="ARBA00022982"/>
    </source>
</evidence>
<comment type="catalytic activity">
    <reaction evidence="14">
        <text>4 Fe(II)-[cytochrome c] + O2 + 8 H(+)(in) = 4 Fe(III)-[cytochrome c] + 2 H2O + 4 H(+)(out)</text>
        <dbReference type="Rhea" id="RHEA:11436"/>
        <dbReference type="Rhea" id="RHEA-COMP:10350"/>
        <dbReference type="Rhea" id="RHEA-COMP:14399"/>
        <dbReference type="ChEBI" id="CHEBI:15377"/>
        <dbReference type="ChEBI" id="CHEBI:15378"/>
        <dbReference type="ChEBI" id="CHEBI:15379"/>
        <dbReference type="ChEBI" id="CHEBI:29033"/>
        <dbReference type="ChEBI" id="CHEBI:29034"/>
        <dbReference type="EC" id="7.1.1.9"/>
    </reaction>
    <physiologicalReaction direction="left-to-right" evidence="14">
        <dbReference type="Rhea" id="RHEA:11437"/>
    </physiologicalReaction>
</comment>
<dbReference type="PROSITE" id="PS50857">
    <property type="entry name" value="COX2_CUA"/>
    <property type="match status" value="1"/>
</dbReference>
<evidence type="ECO:0000256" key="13">
    <source>
        <dbReference type="ARBA" id="ARBA00023136"/>
    </source>
</evidence>
<keyword evidence="11 16" id="KW-1133">Transmembrane helix</keyword>
<keyword evidence="12 15" id="KW-0186">Copper</keyword>
<feature type="domain" description="Cytochrome oxidase subunit II transmembrane region profile" evidence="18">
    <location>
        <begin position="1"/>
        <end position="90"/>
    </location>
</feature>
<evidence type="ECO:0000256" key="8">
    <source>
        <dbReference type="ARBA" id="ARBA00022842"/>
    </source>
</evidence>
<dbReference type="Gene3D" id="2.60.40.420">
    <property type="entry name" value="Cupredoxins - blue copper proteins"/>
    <property type="match status" value="1"/>
</dbReference>
<dbReference type="GeneID" id="17727841"/>
<evidence type="ECO:0000259" key="17">
    <source>
        <dbReference type="PROSITE" id="PS50857"/>
    </source>
</evidence>
<dbReference type="EMBL" id="JQ943583">
    <property type="protein sequence ID" value="AFK50141.1"/>
    <property type="molecule type" value="Genomic_DNA"/>
</dbReference>
<keyword evidence="6 15" id="KW-0812">Transmembrane</keyword>
<dbReference type="GO" id="GO:0004129">
    <property type="term" value="F:cytochrome-c oxidase activity"/>
    <property type="evidence" value="ECO:0007669"/>
    <property type="project" value="UniProtKB-EC"/>
</dbReference>
<dbReference type="InterPro" id="IPR011759">
    <property type="entry name" value="Cyt_c_oxidase_su2_TM_dom"/>
</dbReference>
<organism evidence="19">
    <name type="scientific">Pallisentis celatus</name>
    <name type="common">Thorny-headed worm</name>
    <name type="synonym">Neosentis celatus</name>
    <dbReference type="NCBI Taxonomy" id="935648"/>
    <lineage>
        <taxon>Eukaryota</taxon>
        <taxon>Metazoa</taxon>
        <taxon>Spiralia</taxon>
        <taxon>Lophotrochozoa</taxon>
        <taxon>Acanthocephala</taxon>
        <taxon>Eoacanthocephala</taxon>
        <taxon>Gyracanthocephala</taxon>
        <taxon>Quadrigyridae</taxon>
        <taxon>Pallisentis</taxon>
    </lineage>
</organism>
<dbReference type="InterPro" id="IPR002429">
    <property type="entry name" value="CcO_II-like_C"/>
</dbReference>
<geneLocation type="mitochondrion" evidence="19"/>
<reference evidence="19" key="1">
    <citation type="submission" date="2012-04" db="EMBL/GenBank/DDBJ databases">
        <authorList>
            <person name="Pan T."/>
        </authorList>
    </citation>
    <scope>NUCLEOTIDE SEQUENCE</scope>
</reference>
<dbReference type="SUPFAM" id="SSF49503">
    <property type="entry name" value="Cupredoxins"/>
    <property type="match status" value="1"/>
</dbReference>
<dbReference type="InterPro" id="IPR036257">
    <property type="entry name" value="Cyt_c_oxidase_su2_TM_sf"/>
</dbReference>
<evidence type="ECO:0000256" key="6">
    <source>
        <dbReference type="ARBA" id="ARBA00022692"/>
    </source>
</evidence>
<keyword evidence="10 15" id="KW-0249">Electron transport</keyword>
<evidence type="ECO:0000259" key="18">
    <source>
        <dbReference type="PROSITE" id="PS50999"/>
    </source>
</evidence>
<feature type="transmembrane region" description="Helical" evidence="16">
    <location>
        <begin position="58"/>
        <end position="85"/>
    </location>
</feature>
<keyword evidence="7 15" id="KW-0479">Metal-binding</keyword>
<dbReference type="SUPFAM" id="SSF81464">
    <property type="entry name" value="Cytochrome c oxidase subunit II-like, transmembrane region"/>
    <property type="match status" value="1"/>
</dbReference>
<dbReference type="InterPro" id="IPR001505">
    <property type="entry name" value="Copper_CuA"/>
</dbReference>
<keyword evidence="15" id="KW-0999">Mitochondrion inner membrane</keyword>
<dbReference type="PROSITE" id="PS00078">
    <property type="entry name" value="COX2"/>
    <property type="match status" value="1"/>
</dbReference>
<dbReference type="GO" id="GO:0005743">
    <property type="term" value="C:mitochondrial inner membrane"/>
    <property type="evidence" value="ECO:0007669"/>
    <property type="project" value="UniProtKB-SubCell"/>
</dbReference>
<name>V5IXB3_PALCE</name>
<dbReference type="PANTHER" id="PTHR22888">
    <property type="entry name" value="CYTOCHROME C OXIDASE, SUBUNIT II"/>
    <property type="match status" value="1"/>
</dbReference>
<keyword evidence="5 15" id="KW-0679">Respiratory chain</keyword>
<dbReference type="InterPro" id="IPR045187">
    <property type="entry name" value="CcO_II"/>
</dbReference>
<evidence type="ECO:0000256" key="16">
    <source>
        <dbReference type="SAM" id="Phobius"/>
    </source>
</evidence>
<evidence type="ECO:0000256" key="7">
    <source>
        <dbReference type="ARBA" id="ARBA00022723"/>
    </source>
</evidence>
<comment type="similarity">
    <text evidence="2 15">Belongs to the cytochrome c oxidase subunit 2 family.</text>
</comment>
<evidence type="ECO:0000256" key="9">
    <source>
        <dbReference type="ARBA" id="ARBA00022967"/>
    </source>
</evidence>
<evidence type="ECO:0000256" key="14">
    <source>
        <dbReference type="ARBA" id="ARBA00049512"/>
    </source>
</evidence>
<evidence type="ECO:0000256" key="2">
    <source>
        <dbReference type="ARBA" id="ARBA00007866"/>
    </source>
</evidence>
<dbReference type="RefSeq" id="YP_008854349.1">
    <property type="nucleotide sequence ID" value="NC_022921.1"/>
</dbReference>
<dbReference type="InterPro" id="IPR008972">
    <property type="entry name" value="Cupredoxin"/>
</dbReference>
<dbReference type="PRINTS" id="PR01166">
    <property type="entry name" value="CYCOXIDASEII"/>
</dbReference>
<evidence type="ECO:0000256" key="5">
    <source>
        <dbReference type="ARBA" id="ARBA00022660"/>
    </source>
</evidence>
<reference evidence="19" key="2">
    <citation type="journal article" date="2013" name="Folia Parasitol.">
        <title>The complete mitochondrial genome of Pallisentis celatus (Acanthocephala) with phylogenetic analysis of acanthocephalans and rotifers.</title>
        <authorList>
            <person name="Pan T.S."/>
            <person name="Nie P."/>
        </authorList>
    </citation>
    <scope>NUCLEOTIDE SEQUENCE</scope>
</reference>
<evidence type="ECO:0000256" key="3">
    <source>
        <dbReference type="ARBA" id="ARBA00015946"/>
    </source>
</evidence>
<comment type="subcellular location">
    <subcellularLocation>
        <location evidence="1">Membrane</location>
        <topology evidence="1">Multi-pass membrane protein</topology>
    </subcellularLocation>
    <subcellularLocation>
        <location evidence="15">Mitochondrion inner membrane</location>
        <topology evidence="15">Multi-pass membrane protein</topology>
    </subcellularLocation>
</comment>
<dbReference type="Pfam" id="PF00116">
    <property type="entry name" value="COX2"/>
    <property type="match status" value="1"/>
</dbReference>
<dbReference type="CTD" id="4513"/>
<evidence type="ECO:0000256" key="15">
    <source>
        <dbReference type="RuleBase" id="RU000457"/>
    </source>
</evidence>
<proteinExistence type="inferred from homology"/>
<comment type="cofactor">
    <cofactor evidence="15">
        <name>Cu cation</name>
        <dbReference type="ChEBI" id="CHEBI:23378"/>
    </cofactor>
    <text evidence="15">Binds a copper A center.</text>
</comment>
<feature type="domain" description="Cytochrome oxidase subunit II copper A binding" evidence="17">
    <location>
        <begin position="91"/>
        <end position="204"/>
    </location>
</feature>
<gene>
    <name evidence="19" type="primary">COX2</name>
</gene>
<dbReference type="PROSITE" id="PS50999">
    <property type="entry name" value="COX2_TM"/>
    <property type="match status" value="1"/>
</dbReference>
<keyword evidence="15 19" id="KW-0496">Mitochondrion</keyword>
<keyword evidence="13 15" id="KW-0472">Membrane</keyword>
<dbReference type="Pfam" id="PF02790">
    <property type="entry name" value="COX2_TM"/>
    <property type="match status" value="1"/>
</dbReference>
<dbReference type="PANTHER" id="PTHR22888:SF9">
    <property type="entry name" value="CYTOCHROME C OXIDASE SUBUNIT 2"/>
    <property type="match status" value="1"/>
</dbReference>
<evidence type="ECO:0000256" key="11">
    <source>
        <dbReference type="ARBA" id="ARBA00022989"/>
    </source>
</evidence>
<protein>
    <recommendedName>
        <fullName evidence="3 15">Cytochrome c oxidase subunit 2</fullName>
    </recommendedName>
</protein>
<feature type="transmembrane region" description="Helical" evidence="16">
    <location>
        <begin position="25"/>
        <end position="46"/>
    </location>
</feature>
<evidence type="ECO:0000256" key="12">
    <source>
        <dbReference type="ARBA" id="ARBA00023008"/>
    </source>
</evidence>
<dbReference type="GO" id="GO:0005507">
    <property type="term" value="F:copper ion binding"/>
    <property type="evidence" value="ECO:0007669"/>
    <property type="project" value="InterPro"/>
</dbReference>
<dbReference type="AlphaFoldDB" id="V5IXB3"/>
<dbReference type="Gene3D" id="1.10.287.90">
    <property type="match status" value="1"/>
</dbReference>
<accession>V5IXB3</accession>
<evidence type="ECO:0000256" key="4">
    <source>
        <dbReference type="ARBA" id="ARBA00022448"/>
    </source>
</evidence>
<dbReference type="GO" id="GO:0042773">
    <property type="term" value="P:ATP synthesis coupled electron transport"/>
    <property type="evidence" value="ECO:0007669"/>
    <property type="project" value="TreeGrafter"/>
</dbReference>
<keyword evidence="8" id="KW-0460">Magnesium</keyword>
<evidence type="ECO:0000313" key="19">
    <source>
        <dbReference type="EMBL" id="AFK50141.1"/>
    </source>
</evidence>
<sequence length="204" mass="22702">MKWGLGGLMDSYGVFSEGLVSYFDWAILLSLVIFYFVFVLMLLILIKPSGGYFGSESVYLEFIWTLLPVSVLVFMGYPSILLMYMSGEELGVVFSCKVVGAQWYWVYEVFGASVSSYPEGLFRLLDVDNRLVIPGGSWVGVYLTSQDVIHSWALSSMGVKMDAIPGRLNYMTLFSGVSGVYYGQCSELCGLGHSFMPICVEVVY</sequence>
<keyword evidence="4 15" id="KW-0813">Transport</keyword>